<dbReference type="InterPro" id="IPR051531">
    <property type="entry name" value="N-acetyltransferase"/>
</dbReference>
<dbReference type="PANTHER" id="PTHR43792:SF1">
    <property type="entry name" value="N-ACETYLTRANSFERASE DOMAIN-CONTAINING PROTEIN"/>
    <property type="match status" value="1"/>
</dbReference>
<dbReference type="SUPFAM" id="SSF55729">
    <property type="entry name" value="Acyl-CoA N-acyltransferases (Nat)"/>
    <property type="match status" value="1"/>
</dbReference>
<comment type="caution">
    <text evidence="2">The sequence shown here is derived from an EMBL/GenBank/DDBJ whole genome shotgun (WGS) entry which is preliminary data.</text>
</comment>
<dbReference type="Gene3D" id="3.40.630.30">
    <property type="match status" value="1"/>
</dbReference>
<accession>A0A502KUD5</accession>
<name>A0A502KUD5_9GAMM</name>
<dbReference type="RefSeq" id="WP_140603317.1">
    <property type="nucleotide sequence ID" value="NZ_SAWY01000020.1"/>
</dbReference>
<dbReference type="GO" id="GO:0016747">
    <property type="term" value="F:acyltransferase activity, transferring groups other than amino-acyl groups"/>
    <property type="evidence" value="ECO:0007669"/>
    <property type="project" value="InterPro"/>
</dbReference>
<keyword evidence="2" id="KW-0808">Transferase</keyword>
<dbReference type="PANTHER" id="PTHR43792">
    <property type="entry name" value="GNAT FAMILY, PUTATIVE (AFU_ORTHOLOGUE AFUA_3G00765)-RELATED-RELATED"/>
    <property type="match status" value="1"/>
</dbReference>
<dbReference type="InterPro" id="IPR016181">
    <property type="entry name" value="Acyl_CoA_acyltransferase"/>
</dbReference>
<evidence type="ECO:0000313" key="3">
    <source>
        <dbReference type="Proteomes" id="UP000315303"/>
    </source>
</evidence>
<feature type="domain" description="N-acetyltransferase" evidence="1">
    <location>
        <begin position="8"/>
        <end position="157"/>
    </location>
</feature>
<evidence type="ECO:0000259" key="1">
    <source>
        <dbReference type="Pfam" id="PF13302"/>
    </source>
</evidence>
<reference evidence="2 3" key="1">
    <citation type="submission" date="2019-01" db="EMBL/GenBank/DDBJ databases">
        <title>Litorilituus lipolytica sp. nov., isolated from intertidal sand of the Yellow Sea in China.</title>
        <authorList>
            <person name="Liu A."/>
        </authorList>
    </citation>
    <scope>NUCLEOTIDE SEQUENCE [LARGE SCALE GENOMIC DNA]</scope>
    <source>
        <strain evidence="2 3">RZ04</strain>
    </source>
</reference>
<protein>
    <submittedName>
        <fullName evidence="2">N-acetyltransferase</fullName>
    </submittedName>
</protein>
<dbReference type="OrthoDB" id="6195901at2"/>
<keyword evidence="3" id="KW-1185">Reference proteome</keyword>
<sequence>MHSFTTERLLIRPFIPDDEELYCQLFTDEKIMRNSGGVIKLEQTKKNFANSLKAIEKKKKAVLNWAIIEKESLEPIGFQALSWLKPSHSPKPNKEDINQVEIGIMLLTKANGKQYPEEAMGALMEYAFNYQNIDRINAFYANKNLATKRFLKKLQFTFEDELQPTTTKNSYQYFDKPQWQQRLITKVFD</sequence>
<dbReference type="EMBL" id="SAWY01000020">
    <property type="protein sequence ID" value="TPH15162.1"/>
    <property type="molecule type" value="Genomic_DNA"/>
</dbReference>
<dbReference type="Pfam" id="PF13302">
    <property type="entry name" value="Acetyltransf_3"/>
    <property type="match status" value="1"/>
</dbReference>
<proteinExistence type="predicted"/>
<dbReference type="Proteomes" id="UP000315303">
    <property type="component" value="Unassembled WGS sequence"/>
</dbReference>
<gene>
    <name evidence="2" type="ORF">EPA86_10110</name>
</gene>
<organism evidence="2 3">
    <name type="scientific">Litorilituus lipolyticus</name>
    <dbReference type="NCBI Taxonomy" id="2491017"/>
    <lineage>
        <taxon>Bacteria</taxon>
        <taxon>Pseudomonadati</taxon>
        <taxon>Pseudomonadota</taxon>
        <taxon>Gammaproteobacteria</taxon>
        <taxon>Alteromonadales</taxon>
        <taxon>Colwelliaceae</taxon>
        <taxon>Litorilituus</taxon>
    </lineage>
</organism>
<dbReference type="InterPro" id="IPR000182">
    <property type="entry name" value="GNAT_dom"/>
</dbReference>
<evidence type="ECO:0000313" key="2">
    <source>
        <dbReference type="EMBL" id="TPH15162.1"/>
    </source>
</evidence>
<dbReference type="AlphaFoldDB" id="A0A502KUD5"/>